<feature type="transmembrane region" description="Helical" evidence="6">
    <location>
        <begin position="24"/>
        <end position="45"/>
    </location>
</feature>
<sequence>MKNKIKTIDELRDSRIMYDKEPPAFGYAIVILVAFICLAALVWSVRTPKTYVIQASGTVTSEKSNYVMCTYTGEITDCRLSEGMLVKDGDELFKVKSTDYNIQAQQLKLSKESYQESIEKNQLLVKSIKDDTNYFSDSNPDDVLFYSAFESYKSQVKQNTMDTSVYDKYDYSDEQIEAELEKNEGKISQIYYDAISSAEKTIAEAKQHIEAIDAQISAIGSGQSEYTIKANATGRIHLLADYKDGMVVQTTQTVASITPANTSSILEAFVSTSDMARMHVGDEVQIVIDGLAQNVYGTIGGAVKQIDSNVSGKEGKDGSVNQVFKVLVEMDSDYVVSRNGDKVDVVNGMTGMCRITYDKVTYFNYALEKLGVKTRK</sequence>
<dbReference type="InterPro" id="IPR050739">
    <property type="entry name" value="MFP"/>
</dbReference>
<keyword evidence="4 6" id="KW-1133">Transmembrane helix</keyword>
<feature type="domain" description="AprE-like beta-barrel" evidence="7">
    <location>
        <begin position="265"/>
        <end position="355"/>
    </location>
</feature>
<evidence type="ECO:0000256" key="1">
    <source>
        <dbReference type="ARBA" id="ARBA00004167"/>
    </source>
</evidence>
<proteinExistence type="inferred from homology"/>
<protein>
    <submittedName>
        <fullName evidence="8">Multidrug resistance efflux pump</fullName>
    </submittedName>
</protein>
<dbReference type="AlphaFoldDB" id="A0A1G5GID5"/>
<dbReference type="PANTHER" id="PTHR30386">
    <property type="entry name" value="MEMBRANE FUSION SUBUNIT OF EMRAB-TOLC MULTIDRUG EFFLUX PUMP"/>
    <property type="match status" value="1"/>
</dbReference>
<comment type="subcellular location">
    <subcellularLocation>
        <location evidence="1">Membrane</location>
        <topology evidence="1">Single-pass membrane protein</topology>
    </subcellularLocation>
</comment>
<evidence type="ECO:0000256" key="3">
    <source>
        <dbReference type="ARBA" id="ARBA00022692"/>
    </source>
</evidence>
<dbReference type="PANTHER" id="PTHR30386:SF26">
    <property type="entry name" value="TRANSPORT PROTEIN COMB"/>
    <property type="match status" value="1"/>
</dbReference>
<evidence type="ECO:0000313" key="8">
    <source>
        <dbReference type="EMBL" id="SCY51131.1"/>
    </source>
</evidence>
<organism evidence="8 9">
    <name type="scientific">Butyrivibrio hungatei</name>
    <dbReference type="NCBI Taxonomy" id="185008"/>
    <lineage>
        <taxon>Bacteria</taxon>
        <taxon>Bacillati</taxon>
        <taxon>Bacillota</taxon>
        <taxon>Clostridia</taxon>
        <taxon>Lachnospirales</taxon>
        <taxon>Lachnospiraceae</taxon>
        <taxon>Butyrivibrio</taxon>
    </lineage>
</organism>
<keyword evidence="3 6" id="KW-0812">Transmembrane</keyword>
<dbReference type="EMBL" id="FMUR01000021">
    <property type="protein sequence ID" value="SCY51131.1"/>
    <property type="molecule type" value="Genomic_DNA"/>
</dbReference>
<accession>A0A1G5GID5</accession>
<evidence type="ECO:0000313" key="9">
    <source>
        <dbReference type="Proteomes" id="UP000183047"/>
    </source>
</evidence>
<evidence type="ECO:0000259" key="7">
    <source>
        <dbReference type="Pfam" id="PF26002"/>
    </source>
</evidence>
<evidence type="ECO:0000256" key="6">
    <source>
        <dbReference type="SAM" id="Phobius"/>
    </source>
</evidence>
<evidence type="ECO:0000256" key="4">
    <source>
        <dbReference type="ARBA" id="ARBA00022989"/>
    </source>
</evidence>
<dbReference type="Pfam" id="PF26002">
    <property type="entry name" value="Beta-barrel_AprE"/>
    <property type="match status" value="1"/>
</dbReference>
<dbReference type="Gene3D" id="1.10.287.470">
    <property type="entry name" value="Helix hairpin bin"/>
    <property type="match status" value="1"/>
</dbReference>
<dbReference type="Gene3D" id="2.40.30.170">
    <property type="match status" value="1"/>
</dbReference>
<dbReference type="InterPro" id="IPR058982">
    <property type="entry name" value="Beta-barrel_AprE"/>
</dbReference>
<keyword evidence="9" id="KW-1185">Reference proteome</keyword>
<dbReference type="Proteomes" id="UP000183047">
    <property type="component" value="Unassembled WGS sequence"/>
</dbReference>
<reference evidence="9" key="1">
    <citation type="submission" date="2016-10" db="EMBL/GenBank/DDBJ databases">
        <authorList>
            <person name="Varghese N."/>
            <person name="Submissions S."/>
        </authorList>
    </citation>
    <scope>NUCLEOTIDE SEQUENCE [LARGE SCALE GENOMIC DNA]</scope>
    <source>
        <strain evidence="9">XBD2006</strain>
    </source>
</reference>
<dbReference type="RefSeq" id="WP_074463271.1">
    <property type="nucleotide sequence ID" value="NZ_FMUR01000021.1"/>
</dbReference>
<dbReference type="SUPFAM" id="SSF111369">
    <property type="entry name" value="HlyD-like secretion proteins"/>
    <property type="match status" value="1"/>
</dbReference>
<gene>
    <name evidence="8" type="ORF">SAMN02910451_02880</name>
</gene>
<evidence type="ECO:0000256" key="2">
    <source>
        <dbReference type="ARBA" id="ARBA00009477"/>
    </source>
</evidence>
<name>A0A1G5GID5_9FIRM</name>
<dbReference type="OrthoDB" id="1638821at2"/>
<dbReference type="Gene3D" id="2.40.50.100">
    <property type="match status" value="1"/>
</dbReference>
<dbReference type="GO" id="GO:0016020">
    <property type="term" value="C:membrane"/>
    <property type="evidence" value="ECO:0007669"/>
    <property type="project" value="UniProtKB-SubCell"/>
</dbReference>
<keyword evidence="5 6" id="KW-0472">Membrane</keyword>
<evidence type="ECO:0000256" key="5">
    <source>
        <dbReference type="ARBA" id="ARBA00023136"/>
    </source>
</evidence>
<comment type="similarity">
    <text evidence="2">Belongs to the membrane fusion protein (MFP) (TC 8.A.1) family.</text>
</comment>